<accession>A0ABV6CPJ4</accession>
<dbReference type="SUPFAM" id="SSF48295">
    <property type="entry name" value="TrpR-like"/>
    <property type="match status" value="1"/>
</dbReference>
<name>A0ABV6CPJ4_9RHOB</name>
<sequence length="94" mass="10396">MFVKKTSGPRIVTLEDGSILSVADLPLANTRWVASRKQVVVQAVSHGLISRDDALRRYGLSDEEFDAWCAAVTRHGKAALKVTALQKYRQAQVE</sequence>
<organism evidence="1 2">
    <name type="scientific">Paracoccus rhizosphaerae</name>
    <dbReference type="NCBI Taxonomy" id="1133347"/>
    <lineage>
        <taxon>Bacteria</taxon>
        <taxon>Pseudomonadati</taxon>
        <taxon>Pseudomonadota</taxon>
        <taxon>Alphaproteobacteria</taxon>
        <taxon>Rhodobacterales</taxon>
        <taxon>Paracoccaceae</taxon>
        <taxon>Paracoccus</taxon>
    </lineage>
</organism>
<dbReference type="InterPro" id="IPR010921">
    <property type="entry name" value="Trp_repressor/repl_initiator"/>
</dbReference>
<dbReference type="RefSeq" id="WP_265505702.1">
    <property type="nucleotide sequence ID" value="NZ_JAOTBE010000004.1"/>
</dbReference>
<comment type="caution">
    <text evidence="1">The sequence shown here is derived from an EMBL/GenBank/DDBJ whole genome shotgun (WGS) entry which is preliminary data.</text>
</comment>
<gene>
    <name evidence="1" type="ORF">ACFFIZ_16085</name>
</gene>
<keyword evidence="2" id="KW-1185">Reference proteome</keyword>
<dbReference type="EMBL" id="JBHLWQ010000146">
    <property type="protein sequence ID" value="MFC0201785.1"/>
    <property type="molecule type" value="Genomic_DNA"/>
</dbReference>
<dbReference type="Pfam" id="PF06627">
    <property type="entry name" value="DUF1153"/>
    <property type="match status" value="1"/>
</dbReference>
<dbReference type="Gene3D" id="1.10.10.10">
    <property type="entry name" value="Winged helix-like DNA-binding domain superfamily/Winged helix DNA-binding domain"/>
    <property type="match status" value="1"/>
</dbReference>
<protein>
    <submittedName>
        <fullName evidence="1">DUF1153 domain-containing protein</fullName>
    </submittedName>
</protein>
<evidence type="ECO:0000313" key="1">
    <source>
        <dbReference type="EMBL" id="MFC0201785.1"/>
    </source>
</evidence>
<dbReference type="InterPro" id="IPR009534">
    <property type="entry name" value="DUF1153"/>
</dbReference>
<dbReference type="Proteomes" id="UP001589795">
    <property type="component" value="Unassembled WGS sequence"/>
</dbReference>
<proteinExistence type="predicted"/>
<evidence type="ECO:0000313" key="2">
    <source>
        <dbReference type="Proteomes" id="UP001589795"/>
    </source>
</evidence>
<reference evidence="1 2" key="1">
    <citation type="submission" date="2024-09" db="EMBL/GenBank/DDBJ databases">
        <authorList>
            <person name="Sun Q."/>
            <person name="Mori K."/>
        </authorList>
    </citation>
    <scope>NUCLEOTIDE SEQUENCE [LARGE SCALE GENOMIC DNA]</scope>
    <source>
        <strain evidence="1 2">CCM 7904</strain>
    </source>
</reference>
<dbReference type="InterPro" id="IPR036388">
    <property type="entry name" value="WH-like_DNA-bd_sf"/>
</dbReference>